<dbReference type="InterPro" id="IPR032567">
    <property type="entry name" value="RTL1-rel"/>
</dbReference>
<dbReference type="PANTHER" id="PTHR15503:SF36">
    <property type="entry name" value="RETROTRANSPOSON GAG-LIKE PROTEIN 5"/>
    <property type="match status" value="1"/>
</dbReference>
<comment type="caution">
    <text evidence="2">The sequence shown here is derived from an EMBL/GenBank/DDBJ whole genome shotgun (WGS) entry which is preliminary data.</text>
</comment>
<feature type="domain" description="Retrotransposon gag" evidence="1">
    <location>
        <begin position="77"/>
        <end position="124"/>
    </location>
</feature>
<dbReference type="InterPro" id="IPR005162">
    <property type="entry name" value="Retrotrans_gag_dom"/>
</dbReference>
<accession>A0ABR3LGM6</accession>
<organism evidence="2 3">
    <name type="scientific">Cirrhinus molitorella</name>
    <name type="common">mud carp</name>
    <dbReference type="NCBI Taxonomy" id="172907"/>
    <lineage>
        <taxon>Eukaryota</taxon>
        <taxon>Metazoa</taxon>
        <taxon>Chordata</taxon>
        <taxon>Craniata</taxon>
        <taxon>Vertebrata</taxon>
        <taxon>Euteleostomi</taxon>
        <taxon>Actinopterygii</taxon>
        <taxon>Neopterygii</taxon>
        <taxon>Teleostei</taxon>
        <taxon>Ostariophysi</taxon>
        <taxon>Cypriniformes</taxon>
        <taxon>Cyprinidae</taxon>
        <taxon>Labeoninae</taxon>
        <taxon>Labeonini</taxon>
        <taxon>Cirrhinus</taxon>
    </lineage>
</organism>
<proteinExistence type="predicted"/>
<keyword evidence="3" id="KW-1185">Reference proteome</keyword>
<sequence length="307" mass="33798">MLGRHEQELSATRRSLDALATQLEDLMGRVDLRTRNEPFVSIYPEGVTSSIHEPRVNNPSSYAGEPASCKSFLTQCEEASRLLASLQQGRRSVADYSVEFRTLAATSGWNAEALSARFLEGLRESLKDELYAREVPDCLDDLIALAIRLDARRELRRRARTGPEFNASSVENTDLSRVPTCYHDLRAVFSRSRAVSLPPSRPALALVPEQESCSVGNCNHGEEMGSAAAAVVSAVFAAAATENGAPHHLHPGGRSNSREFKQSLLLRFHCNGAGSVYASLSIRWGTFSGYRLTELRNHSRNILRLLS</sequence>
<dbReference type="Proteomes" id="UP001558613">
    <property type="component" value="Unassembled WGS sequence"/>
</dbReference>
<dbReference type="Pfam" id="PF03732">
    <property type="entry name" value="Retrotrans_gag"/>
    <property type="match status" value="1"/>
</dbReference>
<protein>
    <recommendedName>
        <fullName evidence="1">Retrotransposon gag domain-containing protein</fullName>
    </recommendedName>
</protein>
<dbReference type="EMBL" id="JAYMGO010000022">
    <property type="protein sequence ID" value="KAL1251156.1"/>
    <property type="molecule type" value="Genomic_DNA"/>
</dbReference>
<gene>
    <name evidence="2" type="ORF">QQF64_018952</name>
</gene>
<reference evidence="2 3" key="1">
    <citation type="submission" date="2023-09" db="EMBL/GenBank/DDBJ databases">
        <authorList>
            <person name="Wang M."/>
        </authorList>
    </citation>
    <scope>NUCLEOTIDE SEQUENCE [LARGE SCALE GENOMIC DNA]</scope>
    <source>
        <strain evidence="2">GT-2023</strain>
        <tissue evidence="2">Liver</tissue>
    </source>
</reference>
<evidence type="ECO:0000259" key="1">
    <source>
        <dbReference type="Pfam" id="PF03732"/>
    </source>
</evidence>
<dbReference type="PANTHER" id="PTHR15503">
    <property type="entry name" value="LDOC1 RELATED"/>
    <property type="match status" value="1"/>
</dbReference>
<evidence type="ECO:0000313" key="2">
    <source>
        <dbReference type="EMBL" id="KAL1251156.1"/>
    </source>
</evidence>
<name>A0ABR3LGM6_9TELE</name>
<evidence type="ECO:0000313" key="3">
    <source>
        <dbReference type="Proteomes" id="UP001558613"/>
    </source>
</evidence>